<proteinExistence type="inferred from homology"/>
<dbReference type="AlphaFoldDB" id="T1F2E5"/>
<reference evidence="9" key="3">
    <citation type="submission" date="2015-06" db="UniProtKB">
        <authorList>
            <consortium name="EnsemblMetazoa"/>
        </authorList>
    </citation>
    <scope>IDENTIFICATION</scope>
</reference>
<evidence type="ECO:0000256" key="2">
    <source>
        <dbReference type="ARBA" id="ARBA00004234"/>
    </source>
</evidence>
<dbReference type="GO" id="GO:0005794">
    <property type="term" value="C:Golgi apparatus"/>
    <property type="evidence" value="ECO:0000318"/>
    <property type="project" value="GO_Central"/>
</dbReference>
<keyword evidence="6 7" id="KW-0472">Membrane</keyword>
<dbReference type="GeneID" id="20202995"/>
<evidence type="ECO:0000313" key="9">
    <source>
        <dbReference type="EnsemblMetazoa" id="HelroP169884"/>
    </source>
</evidence>
<evidence type="ECO:0000313" key="8">
    <source>
        <dbReference type="EMBL" id="ESO08146.1"/>
    </source>
</evidence>
<sequence length="218" mass="24228">MAKSNLTPDENVNLINEENESTTEIDLSGNIEEDPVKKIVHYSLGQRIKTLNFPGGIQVKEWFLKQKDGLKPWADFANTQKFSKPKTVAEGGQRLIRNVSRFKSNYLYVSLGLLAFTLLTSPFLLLTLGACLGACYMVKVKNANRKIIVMGKELSMTQQYAAVGMISLPILWLAGAGTVVFWVIGVSMVVIILHAVFHSVSTDDDDNDQLFDIQMNTV</sequence>
<dbReference type="KEGG" id="hro:HELRODRAFT_169884"/>
<dbReference type="OMA" id="FHQIEPA"/>
<evidence type="ECO:0000256" key="6">
    <source>
        <dbReference type="ARBA" id="ARBA00023136"/>
    </source>
</evidence>
<dbReference type="GO" id="GO:0016020">
    <property type="term" value="C:membrane"/>
    <property type="evidence" value="ECO:0007669"/>
    <property type="project" value="UniProtKB-SubCell"/>
</dbReference>
<evidence type="ECO:0000256" key="5">
    <source>
        <dbReference type="ARBA" id="ARBA00022989"/>
    </source>
</evidence>
<dbReference type="InParanoid" id="T1F2E5"/>
<comment type="similarity">
    <text evidence="3 7">Belongs to the PRA1 family.</text>
</comment>
<evidence type="ECO:0000256" key="7">
    <source>
        <dbReference type="RuleBase" id="RU363107"/>
    </source>
</evidence>
<dbReference type="EMBL" id="KB096134">
    <property type="protein sequence ID" value="ESO08146.1"/>
    <property type="molecule type" value="Genomic_DNA"/>
</dbReference>
<evidence type="ECO:0000313" key="10">
    <source>
        <dbReference type="Proteomes" id="UP000015101"/>
    </source>
</evidence>
<dbReference type="EMBL" id="AMQM01003419">
    <property type="status" value="NOT_ANNOTATED_CDS"/>
    <property type="molecule type" value="Genomic_DNA"/>
</dbReference>
<protein>
    <recommendedName>
        <fullName evidence="7">PRA1 family protein</fullName>
    </recommendedName>
</protein>
<dbReference type="EnsemblMetazoa" id="HelroT169884">
    <property type="protein sequence ID" value="HelroP169884"/>
    <property type="gene ID" value="HelroG169884"/>
</dbReference>
<feature type="transmembrane region" description="Helical" evidence="7">
    <location>
        <begin position="160"/>
        <end position="193"/>
    </location>
</feature>
<dbReference type="Proteomes" id="UP000015101">
    <property type="component" value="Unassembled WGS sequence"/>
</dbReference>
<dbReference type="STRING" id="6412.T1F2E5"/>
<reference evidence="8 10" key="2">
    <citation type="journal article" date="2013" name="Nature">
        <title>Insights into bilaterian evolution from three spiralian genomes.</title>
        <authorList>
            <person name="Simakov O."/>
            <person name="Marletaz F."/>
            <person name="Cho S.J."/>
            <person name="Edsinger-Gonzales E."/>
            <person name="Havlak P."/>
            <person name="Hellsten U."/>
            <person name="Kuo D.H."/>
            <person name="Larsson T."/>
            <person name="Lv J."/>
            <person name="Arendt D."/>
            <person name="Savage R."/>
            <person name="Osoegawa K."/>
            <person name="de Jong P."/>
            <person name="Grimwood J."/>
            <person name="Chapman J.A."/>
            <person name="Shapiro H."/>
            <person name="Aerts A."/>
            <person name="Otillar R.P."/>
            <person name="Terry A.Y."/>
            <person name="Boore J.L."/>
            <person name="Grigoriev I.V."/>
            <person name="Lindberg D.R."/>
            <person name="Seaver E.C."/>
            <person name="Weisblat D.A."/>
            <person name="Putnam N.H."/>
            <person name="Rokhsar D.S."/>
        </authorList>
    </citation>
    <scope>NUCLEOTIDE SEQUENCE</scope>
</reference>
<dbReference type="HOGENOM" id="CLU_103851_0_1_1"/>
<feature type="transmembrane region" description="Helical" evidence="7">
    <location>
        <begin position="106"/>
        <end position="139"/>
    </location>
</feature>
<organism evidence="9 10">
    <name type="scientific">Helobdella robusta</name>
    <name type="common">Californian leech</name>
    <dbReference type="NCBI Taxonomy" id="6412"/>
    <lineage>
        <taxon>Eukaryota</taxon>
        <taxon>Metazoa</taxon>
        <taxon>Spiralia</taxon>
        <taxon>Lophotrochozoa</taxon>
        <taxon>Annelida</taxon>
        <taxon>Clitellata</taxon>
        <taxon>Hirudinea</taxon>
        <taxon>Rhynchobdellida</taxon>
        <taxon>Glossiphoniidae</taxon>
        <taxon>Helobdella</taxon>
    </lineage>
</organism>
<reference evidence="10" key="1">
    <citation type="submission" date="2012-12" db="EMBL/GenBank/DDBJ databases">
        <authorList>
            <person name="Hellsten U."/>
            <person name="Grimwood J."/>
            <person name="Chapman J.A."/>
            <person name="Shapiro H."/>
            <person name="Aerts A."/>
            <person name="Otillar R.P."/>
            <person name="Terry A.Y."/>
            <person name="Boore J.L."/>
            <person name="Simakov O."/>
            <person name="Marletaz F."/>
            <person name="Cho S.-J."/>
            <person name="Edsinger-Gonzales E."/>
            <person name="Havlak P."/>
            <person name="Kuo D.-H."/>
            <person name="Larsson T."/>
            <person name="Lv J."/>
            <person name="Arendt D."/>
            <person name="Savage R."/>
            <person name="Osoegawa K."/>
            <person name="de Jong P."/>
            <person name="Lindberg D.R."/>
            <person name="Seaver E.C."/>
            <person name="Weisblat D.A."/>
            <person name="Putnam N.H."/>
            <person name="Grigoriev I.V."/>
            <person name="Rokhsar D.S."/>
        </authorList>
    </citation>
    <scope>NUCLEOTIDE SEQUENCE</scope>
</reference>
<accession>T1F2E5</accession>
<evidence type="ECO:0000256" key="1">
    <source>
        <dbReference type="ARBA" id="ARBA00004141"/>
    </source>
</evidence>
<dbReference type="PANTHER" id="PTHR19317:SF0">
    <property type="entry name" value="PRENYLATED RAB ACCEPTOR PROTEIN 1"/>
    <property type="match status" value="1"/>
</dbReference>
<keyword evidence="5 7" id="KW-1133">Transmembrane helix</keyword>
<dbReference type="Pfam" id="PF03208">
    <property type="entry name" value="PRA1"/>
    <property type="match status" value="1"/>
</dbReference>
<dbReference type="RefSeq" id="XP_009013935.1">
    <property type="nucleotide sequence ID" value="XM_009015687.1"/>
</dbReference>
<dbReference type="InterPro" id="IPR004895">
    <property type="entry name" value="Prenylated_rab_accept_PRA1"/>
</dbReference>
<dbReference type="PANTHER" id="PTHR19317">
    <property type="entry name" value="PRENYLATED RAB ACCEPTOR 1-RELATED"/>
    <property type="match status" value="1"/>
</dbReference>
<keyword evidence="10" id="KW-1185">Reference proteome</keyword>
<evidence type="ECO:0000256" key="3">
    <source>
        <dbReference type="ARBA" id="ARBA00006483"/>
    </source>
</evidence>
<dbReference type="OrthoDB" id="63113at2759"/>
<dbReference type="FunCoup" id="T1F2E5">
    <property type="interactions" value="456"/>
</dbReference>
<name>T1F2E5_HELRO</name>
<evidence type="ECO:0000256" key="4">
    <source>
        <dbReference type="ARBA" id="ARBA00022692"/>
    </source>
</evidence>
<comment type="subcellular location">
    <subcellularLocation>
        <location evidence="2">Cytoplasmic vesicle</location>
        <location evidence="2">Secretory vesicle</location>
        <location evidence="2">Synaptic vesicle</location>
    </subcellularLocation>
    <subcellularLocation>
        <location evidence="1 7">Membrane</location>
        <topology evidence="1 7">Multi-pass membrane protein</topology>
    </subcellularLocation>
</comment>
<keyword evidence="4 7" id="KW-0812">Transmembrane</keyword>
<dbReference type="GO" id="GO:0008021">
    <property type="term" value="C:synaptic vesicle"/>
    <property type="evidence" value="ECO:0007669"/>
    <property type="project" value="UniProtKB-SubCell"/>
</dbReference>
<dbReference type="eggNOG" id="KOG3142">
    <property type="taxonomic scope" value="Eukaryota"/>
</dbReference>
<gene>
    <name evidence="9" type="primary">20202995</name>
    <name evidence="8" type="ORF">HELRODRAFT_169884</name>
</gene>
<dbReference type="CTD" id="20202995"/>